<keyword evidence="3" id="KW-1185">Reference proteome</keyword>
<evidence type="ECO:0000313" key="3">
    <source>
        <dbReference type="Proteomes" id="UP000291084"/>
    </source>
</evidence>
<feature type="region of interest" description="Disordered" evidence="1">
    <location>
        <begin position="1"/>
        <end position="57"/>
    </location>
</feature>
<protein>
    <submittedName>
        <fullName evidence="2">Uncharacterized protein</fullName>
    </submittedName>
</protein>
<gene>
    <name evidence="2" type="primary">Vigan.06G128900</name>
    <name evidence="2" type="ORF">VIGAN_06128900</name>
</gene>
<organism evidence="2 3">
    <name type="scientific">Vigna angularis var. angularis</name>
    <dbReference type="NCBI Taxonomy" id="157739"/>
    <lineage>
        <taxon>Eukaryota</taxon>
        <taxon>Viridiplantae</taxon>
        <taxon>Streptophyta</taxon>
        <taxon>Embryophyta</taxon>
        <taxon>Tracheophyta</taxon>
        <taxon>Spermatophyta</taxon>
        <taxon>Magnoliopsida</taxon>
        <taxon>eudicotyledons</taxon>
        <taxon>Gunneridae</taxon>
        <taxon>Pentapetalae</taxon>
        <taxon>rosids</taxon>
        <taxon>fabids</taxon>
        <taxon>Fabales</taxon>
        <taxon>Fabaceae</taxon>
        <taxon>Papilionoideae</taxon>
        <taxon>50 kb inversion clade</taxon>
        <taxon>NPAAA clade</taxon>
        <taxon>indigoferoid/millettioid clade</taxon>
        <taxon>Phaseoleae</taxon>
        <taxon>Vigna</taxon>
    </lineage>
</organism>
<reference evidence="2 3" key="1">
    <citation type="journal article" date="2015" name="Sci. Rep.">
        <title>The power of single molecule real-time sequencing technology in the de novo assembly of a eukaryotic genome.</title>
        <authorList>
            <person name="Sakai H."/>
            <person name="Naito K."/>
            <person name="Ogiso-Tanaka E."/>
            <person name="Takahashi Y."/>
            <person name="Iseki K."/>
            <person name="Muto C."/>
            <person name="Satou K."/>
            <person name="Teruya K."/>
            <person name="Shiroma A."/>
            <person name="Shimoji M."/>
            <person name="Hirano T."/>
            <person name="Itoh T."/>
            <person name="Kaga A."/>
            <person name="Tomooka N."/>
        </authorList>
    </citation>
    <scope>NUCLEOTIDE SEQUENCE [LARGE SCALE GENOMIC DNA]</scope>
    <source>
        <strain evidence="3">cv. Shumari</strain>
    </source>
</reference>
<feature type="region of interest" description="Disordered" evidence="1">
    <location>
        <begin position="107"/>
        <end position="127"/>
    </location>
</feature>
<accession>A0A0S3SB71</accession>
<dbReference type="AlphaFoldDB" id="A0A0S3SB71"/>
<proteinExistence type="predicted"/>
<evidence type="ECO:0000313" key="2">
    <source>
        <dbReference type="EMBL" id="BAT90111.1"/>
    </source>
</evidence>
<dbReference type="Proteomes" id="UP000291084">
    <property type="component" value="Chromosome 6"/>
</dbReference>
<dbReference type="EMBL" id="AP015039">
    <property type="protein sequence ID" value="BAT90111.1"/>
    <property type="molecule type" value="Genomic_DNA"/>
</dbReference>
<feature type="compositionally biased region" description="Polar residues" evidence="1">
    <location>
        <begin position="1"/>
        <end position="11"/>
    </location>
</feature>
<sequence>MAWWLSASSRDGMTIPRSSSTVSSTPTSLPSEISMPRSSSTMRRRGSGSSGGESTTFTTMREGFCSFSSLPLAVPQFTRLRTLRLRDLILPSREELRRCGGFPREGKCHRRGGCGGQIGEGGSEREG</sequence>
<evidence type="ECO:0000256" key="1">
    <source>
        <dbReference type="SAM" id="MobiDB-lite"/>
    </source>
</evidence>
<name>A0A0S3SB71_PHAAN</name>
<feature type="compositionally biased region" description="Low complexity" evidence="1">
    <location>
        <begin position="16"/>
        <end position="41"/>
    </location>
</feature>